<organism evidence="2 3">
    <name type="scientific">Streptomyces nigra</name>
    <dbReference type="NCBI Taxonomy" id="1827580"/>
    <lineage>
        <taxon>Bacteria</taxon>
        <taxon>Bacillati</taxon>
        <taxon>Actinomycetota</taxon>
        <taxon>Actinomycetes</taxon>
        <taxon>Kitasatosporales</taxon>
        <taxon>Streptomycetaceae</taxon>
        <taxon>Streptomyces</taxon>
    </lineage>
</organism>
<evidence type="ECO:0000313" key="3">
    <source>
        <dbReference type="Proteomes" id="UP001622690"/>
    </source>
</evidence>
<sequence>MDCKPALSPLDDTHPVPASVRALISGIVQAVRAGDDPAIRTLLERLAPVADTTALLLLRYRLGLGAESADAGTRVRDGGEGAAPARTETGVS</sequence>
<proteinExistence type="predicted"/>
<protein>
    <submittedName>
        <fullName evidence="2">Uncharacterized protein</fullName>
    </submittedName>
</protein>
<dbReference type="Proteomes" id="UP001622690">
    <property type="component" value="Chromosome"/>
</dbReference>
<name>A0ABZ1J3H4_9ACTN</name>
<keyword evidence="3" id="KW-1185">Reference proteome</keyword>
<evidence type="ECO:0000313" key="2">
    <source>
        <dbReference type="EMBL" id="WTO87100.1"/>
    </source>
</evidence>
<accession>A0ABZ1J3H4</accession>
<reference evidence="2 3" key="1">
    <citation type="submission" date="2022-10" db="EMBL/GenBank/DDBJ databases">
        <title>The complete genomes of actinobacterial strains from the NBC collection.</title>
        <authorList>
            <person name="Joergensen T.S."/>
            <person name="Alvarez Arevalo M."/>
            <person name="Sterndorff E.B."/>
            <person name="Faurdal D."/>
            <person name="Vuksanovic O."/>
            <person name="Mourched A.-S."/>
            <person name="Charusanti P."/>
            <person name="Shaw S."/>
            <person name="Blin K."/>
            <person name="Weber T."/>
        </authorList>
    </citation>
    <scope>NUCLEOTIDE SEQUENCE [LARGE SCALE GENOMIC DNA]</scope>
    <source>
        <strain evidence="2 3">NBC_00206</strain>
    </source>
</reference>
<gene>
    <name evidence="2" type="ORF">OHU27_33545</name>
</gene>
<evidence type="ECO:0000256" key="1">
    <source>
        <dbReference type="SAM" id="MobiDB-lite"/>
    </source>
</evidence>
<dbReference type="EMBL" id="CP108125">
    <property type="protein sequence ID" value="WTO87100.1"/>
    <property type="molecule type" value="Genomic_DNA"/>
</dbReference>
<feature type="region of interest" description="Disordered" evidence="1">
    <location>
        <begin position="69"/>
        <end position="92"/>
    </location>
</feature>
<dbReference type="RefSeq" id="WP_210981642.1">
    <property type="nucleotide sequence ID" value="NZ_CP108125.1"/>
</dbReference>